<evidence type="ECO:0000313" key="3">
    <source>
        <dbReference type="Proteomes" id="UP000030669"/>
    </source>
</evidence>
<feature type="non-terminal residue" evidence="2">
    <location>
        <position position="445"/>
    </location>
</feature>
<dbReference type="eggNOG" id="ENOG502QVMC">
    <property type="taxonomic scope" value="Eukaryota"/>
</dbReference>
<dbReference type="AlphaFoldDB" id="S7Q7Z2"/>
<dbReference type="KEGG" id="gtr:GLOTRDRAFT_5585"/>
<dbReference type="InterPro" id="IPR023213">
    <property type="entry name" value="CAT-like_dom_sf"/>
</dbReference>
<evidence type="ECO:0000256" key="1">
    <source>
        <dbReference type="ARBA" id="ARBA00022679"/>
    </source>
</evidence>
<dbReference type="GO" id="GO:0016747">
    <property type="term" value="F:acyltransferase activity, transferring groups other than amino-acyl groups"/>
    <property type="evidence" value="ECO:0007669"/>
    <property type="project" value="TreeGrafter"/>
</dbReference>
<dbReference type="GO" id="GO:0044550">
    <property type="term" value="P:secondary metabolite biosynthetic process"/>
    <property type="evidence" value="ECO:0007669"/>
    <property type="project" value="TreeGrafter"/>
</dbReference>
<dbReference type="HOGENOM" id="CLU_041459_0_0_1"/>
<dbReference type="OrthoDB" id="444127at2759"/>
<gene>
    <name evidence="2" type="ORF">GLOTRDRAFT_5585</name>
</gene>
<dbReference type="GeneID" id="19307073"/>
<dbReference type="PANTHER" id="PTHR31642">
    <property type="entry name" value="TRICHOTHECENE 3-O-ACETYLTRANSFERASE"/>
    <property type="match status" value="1"/>
</dbReference>
<keyword evidence="1" id="KW-0808">Transferase</keyword>
<evidence type="ECO:0008006" key="4">
    <source>
        <dbReference type="Google" id="ProtNLM"/>
    </source>
</evidence>
<name>S7Q7Z2_GLOTA</name>
<sequence length="445" mass="49216">NPTTTYLSILDATVANHARTAAIWVYRPHEELSLKRLILSLRETLKLYPHFSGELGFVEDVDSRDHARRFRRLQVKYGFPTDPGVEAIVAKSEQALSSILPAPGWQDVWDASQLPVEAFIPTVPLPPSVTGQPAMYVQLTTFPDALAVGVQLAHGIADAHTLGQFMHNWSRIHRRLPIAVSPLFNPALLDRAAAGDIDDERPDGTLLKASLELPMRRYDYWASADGCPAYMASATRVPEELDAQTIMPLGTPAPWREWDPTALVGQTILHFTADEVHRIWLEATSQSSSMRLSHLDTLIALLWVLINRARGLSSSEHPVYLINTLGMRGRLVPDNFVGSPLILGSATALGRDASSIENLSQVAESIRAVVNRFTPEAIGALLHDMAFDDMPQRIWHAFLGKQHLILTSWLRIGIYDVQFVEGENPKFATSVMPVVDGVIQILEAG</sequence>
<dbReference type="OMA" id="FPQWAGQ"/>
<dbReference type="InterPro" id="IPR050317">
    <property type="entry name" value="Plant_Fungal_Acyltransferase"/>
</dbReference>
<reference evidence="2 3" key="1">
    <citation type="journal article" date="2012" name="Science">
        <title>The Paleozoic origin of enzymatic lignin decomposition reconstructed from 31 fungal genomes.</title>
        <authorList>
            <person name="Floudas D."/>
            <person name="Binder M."/>
            <person name="Riley R."/>
            <person name="Barry K."/>
            <person name="Blanchette R.A."/>
            <person name="Henrissat B."/>
            <person name="Martinez A.T."/>
            <person name="Otillar R."/>
            <person name="Spatafora J.W."/>
            <person name="Yadav J.S."/>
            <person name="Aerts A."/>
            <person name="Benoit I."/>
            <person name="Boyd A."/>
            <person name="Carlson A."/>
            <person name="Copeland A."/>
            <person name="Coutinho P.M."/>
            <person name="de Vries R.P."/>
            <person name="Ferreira P."/>
            <person name="Findley K."/>
            <person name="Foster B."/>
            <person name="Gaskell J."/>
            <person name="Glotzer D."/>
            <person name="Gorecki P."/>
            <person name="Heitman J."/>
            <person name="Hesse C."/>
            <person name="Hori C."/>
            <person name="Igarashi K."/>
            <person name="Jurgens J.A."/>
            <person name="Kallen N."/>
            <person name="Kersten P."/>
            <person name="Kohler A."/>
            <person name="Kuees U."/>
            <person name="Kumar T.K.A."/>
            <person name="Kuo A."/>
            <person name="LaButti K."/>
            <person name="Larrondo L.F."/>
            <person name="Lindquist E."/>
            <person name="Ling A."/>
            <person name="Lombard V."/>
            <person name="Lucas S."/>
            <person name="Lundell T."/>
            <person name="Martin R."/>
            <person name="McLaughlin D.J."/>
            <person name="Morgenstern I."/>
            <person name="Morin E."/>
            <person name="Murat C."/>
            <person name="Nagy L.G."/>
            <person name="Nolan M."/>
            <person name="Ohm R.A."/>
            <person name="Patyshakuliyeva A."/>
            <person name="Rokas A."/>
            <person name="Ruiz-Duenas F.J."/>
            <person name="Sabat G."/>
            <person name="Salamov A."/>
            <person name="Samejima M."/>
            <person name="Schmutz J."/>
            <person name="Slot J.C."/>
            <person name="St John F."/>
            <person name="Stenlid J."/>
            <person name="Sun H."/>
            <person name="Sun S."/>
            <person name="Syed K."/>
            <person name="Tsang A."/>
            <person name="Wiebenga A."/>
            <person name="Young D."/>
            <person name="Pisabarro A."/>
            <person name="Eastwood D.C."/>
            <person name="Martin F."/>
            <person name="Cullen D."/>
            <person name="Grigoriev I.V."/>
            <person name="Hibbett D.S."/>
        </authorList>
    </citation>
    <scope>NUCLEOTIDE SEQUENCE [LARGE SCALE GENOMIC DNA]</scope>
    <source>
        <strain evidence="2 3">ATCC 11539</strain>
    </source>
</reference>
<dbReference type="Pfam" id="PF02458">
    <property type="entry name" value="Transferase"/>
    <property type="match status" value="2"/>
</dbReference>
<accession>S7Q7Z2</accession>
<organism evidence="2 3">
    <name type="scientific">Gloeophyllum trabeum (strain ATCC 11539 / FP-39264 / Madison 617)</name>
    <name type="common">Brown rot fungus</name>
    <dbReference type="NCBI Taxonomy" id="670483"/>
    <lineage>
        <taxon>Eukaryota</taxon>
        <taxon>Fungi</taxon>
        <taxon>Dikarya</taxon>
        <taxon>Basidiomycota</taxon>
        <taxon>Agaricomycotina</taxon>
        <taxon>Agaricomycetes</taxon>
        <taxon>Gloeophyllales</taxon>
        <taxon>Gloeophyllaceae</taxon>
        <taxon>Gloeophyllum</taxon>
    </lineage>
</organism>
<protein>
    <recommendedName>
        <fullName evidence="4">CoA-dependent acyltransferase</fullName>
    </recommendedName>
</protein>
<dbReference type="RefSeq" id="XP_007865470.1">
    <property type="nucleotide sequence ID" value="XM_007867279.1"/>
</dbReference>
<dbReference type="Proteomes" id="UP000030669">
    <property type="component" value="Unassembled WGS sequence"/>
</dbReference>
<proteinExistence type="predicted"/>
<dbReference type="Gene3D" id="3.30.559.10">
    <property type="entry name" value="Chloramphenicol acetyltransferase-like domain"/>
    <property type="match status" value="2"/>
</dbReference>
<dbReference type="EMBL" id="KB469301">
    <property type="protein sequence ID" value="EPQ55563.1"/>
    <property type="molecule type" value="Genomic_DNA"/>
</dbReference>
<feature type="non-terminal residue" evidence="2">
    <location>
        <position position="1"/>
    </location>
</feature>
<keyword evidence="3" id="KW-1185">Reference proteome</keyword>
<evidence type="ECO:0000313" key="2">
    <source>
        <dbReference type="EMBL" id="EPQ55563.1"/>
    </source>
</evidence>
<dbReference type="PANTHER" id="PTHR31642:SF310">
    <property type="entry name" value="FATTY ALCOHOL:CAFFEOYL-COA ACYLTRANSFERASE"/>
    <property type="match status" value="1"/>
</dbReference>